<dbReference type="PANTHER" id="PTHR30346:SF0">
    <property type="entry name" value="HCA OPERON TRANSCRIPTIONAL ACTIVATOR HCAR"/>
    <property type="match status" value="1"/>
</dbReference>
<comment type="similarity">
    <text evidence="1">Belongs to the LysR transcriptional regulatory family.</text>
</comment>
<keyword evidence="3" id="KW-0238">DNA-binding</keyword>
<dbReference type="GO" id="GO:0003700">
    <property type="term" value="F:DNA-binding transcription factor activity"/>
    <property type="evidence" value="ECO:0007669"/>
    <property type="project" value="InterPro"/>
</dbReference>
<evidence type="ECO:0000256" key="3">
    <source>
        <dbReference type="ARBA" id="ARBA00023125"/>
    </source>
</evidence>
<comment type="caution">
    <text evidence="6">The sequence shown here is derived from an EMBL/GenBank/DDBJ whole genome shotgun (WGS) entry which is preliminary data.</text>
</comment>
<evidence type="ECO:0000256" key="4">
    <source>
        <dbReference type="ARBA" id="ARBA00023163"/>
    </source>
</evidence>
<dbReference type="SUPFAM" id="SSF46785">
    <property type="entry name" value="Winged helix' DNA-binding domain"/>
    <property type="match status" value="1"/>
</dbReference>
<dbReference type="Gene3D" id="1.10.10.10">
    <property type="entry name" value="Winged helix-like DNA-binding domain superfamily/Winged helix DNA-binding domain"/>
    <property type="match status" value="1"/>
</dbReference>
<feature type="domain" description="HTH lysR-type" evidence="5">
    <location>
        <begin position="3"/>
        <end position="60"/>
    </location>
</feature>
<dbReference type="Pfam" id="PF03466">
    <property type="entry name" value="LysR_substrate"/>
    <property type="match status" value="1"/>
</dbReference>
<evidence type="ECO:0000313" key="6">
    <source>
        <dbReference type="EMBL" id="PDQ35346.1"/>
    </source>
</evidence>
<name>A0A2A6FRV7_9MICO</name>
<keyword evidence="4" id="KW-0804">Transcription</keyword>
<protein>
    <recommendedName>
        <fullName evidence="5">HTH lysR-type domain-containing protein</fullName>
    </recommendedName>
</protein>
<dbReference type="Pfam" id="PF00126">
    <property type="entry name" value="HTH_1"/>
    <property type="match status" value="1"/>
</dbReference>
<dbReference type="InterPro" id="IPR036388">
    <property type="entry name" value="WH-like_DNA-bd_sf"/>
</dbReference>
<accession>A0A2A6FRV7</accession>
<evidence type="ECO:0000256" key="2">
    <source>
        <dbReference type="ARBA" id="ARBA00023015"/>
    </source>
</evidence>
<dbReference type="GO" id="GO:0032993">
    <property type="term" value="C:protein-DNA complex"/>
    <property type="evidence" value="ECO:0007669"/>
    <property type="project" value="TreeGrafter"/>
</dbReference>
<evidence type="ECO:0000313" key="7">
    <source>
        <dbReference type="Proteomes" id="UP000219994"/>
    </source>
</evidence>
<dbReference type="EMBL" id="NAEP01000036">
    <property type="protein sequence ID" value="PDQ35346.1"/>
    <property type="molecule type" value="Genomic_DNA"/>
</dbReference>
<reference evidence="7" key="1">
    <citation type="submission" date="2017-03" db="EMBL/GenBank/DDBJ databases">
        <authorList>
            <person name="Lund M.B."/>
        </authorList>
    </citation>
    <scope>NUCLEOTIDE SEQUENCE [LARGE SCALE GENOMIC DNA]</scope>
</reference>
<dbReference type="GO" id="GO:0003677">
    <property type="term" value="F:DNA binding"/>
    <property type="evidence" value="ECO:0007669"/>
    <property type="project" value="UniProtKB-KW"/>
</dbReference>
<keyword evidence="2" id="KW-0805">Transcription regulation</keyword>
<dbReference type="InterPro" id="IPR036390">
    <property type="entry name" value="WH_DNA-bd_sf"/>
</dbReference>
<dbReference type="Gene3D" id="3.40.190.10">
    <property type="entry name" value="Periplasmic binding protein-like II"/>
    <property type="match status" value="2"/>
</dbReference>
<dbReference type="PANTHER" id="PTHR30346">
    <property type="entry name" value="TRANSCRIPTIONAL DUAL REGULATOR HCAR-RELATED"/>
    <property type="match status" value="1"/>
</dbReference>
<organism evidence="6 7">
    <name type="scientific">Candidatus Lumbricidiphila eiseniae</name>
    <dbReference type="NCBI Taxonomy" id="1969409"/>
    <lineage>
        <taxon>Bacteria</taxon>
        <taxon>Bacillati</taxon>
        <taxon>Actinomycetota</taxon>
        <taxon>Actinomycetes</taxon>
        <taxon>Micrococcales</taxon>
        <taxon>Microbacteriaceae</taxon>
        <taxon>Candidatus Lumbricidiphila</taxon>
    </lineage>
</organism>
<dbReference type="PRINTS" id="PR00039">
    <property type="entry name" value="HTHLYSR"/>
</dbReference>
<dbReference type="FunFam" id="1.10.10.10:FF:000001">
    <property type="entry name" value="LysR family transcriptional regulator"/>
    <property type="match status" value="1"/>
</dbReference>
<dbReference type="AlphaFoldDB" id="A0A2A6FRV7"/>
<evidence type="ECO:0000256" key="1">
    <source>
        <dbReference type="ARBA" id="ARBA00009437"/>
    </source>
</evidence>
<dbReference type="SUPFAM" id="SSF53850">
    <property type="entry name" value="Periplasmic binding protein-like II"/>
    <property type="match status" value="1"/>
</dbReference>
<dbReference type="InterPro" id="IPR000847">
    <property type="entry name" value="LysR_HTH_N"/>
</dbReference>
<dbReference type="InterPro" id="IPR005119">
    <property type="entry name" value="LysR_subst-bd"/>
</dbReference>
<dbReference type="PROSITE" id="PS50931">
    <property type="entry name" value="HTH_LYSR"/>
    <property type="match status" value="1"/>
</dbReference>
<proteinExistence type="inferred from homology"/>
<dbReference type="Proteomes" id="UP000219994">
    <property type="component" value="Unassembled WGS sequence"/>
</dbReference>
<evidence type="ECO:0000259" key="5">
    <source>
        <dbReference type="PROSITE" id="PS50931"/>
    </source>
</evidence>
<gene>
    <name evidence="6" type="ORF">B5766_06625</name>
</gene>
<sequence>MTMSLEQLRSFVTVAEELHFGRAAARLRMTQPPLSRQIQKLERAVGVRLLDRDNRGVRLTAAGEAFLPNVRHLLALAELAPDAARRVASGKAGHLALGFTATAALGLLGTLLNECEELLPGVEMELSEHVSGEQEALLREDRLDLALMRFTPVGAEFASRVIHVEKLIAAIPESHPLACERSPLALSRLEGESVVNYSRTEAQYFADLVANLTTEITVRSQQRVAQVLSMCALVAEGRGLALVPESTTAIRMSGVTFRELEDIPGNAVLLRAVWKLDSANPALHYLLKSLPVLRPLSGIGE</sequence>